<feature type="region of interest" description="Disordered" evidence="1">
    <location>
        <begin position="1"/>
        <end position="39"/>
    </location>
</feature>
<dbReference type="EMBL" id="JAHESC010000027">
    <property type="protein sequence ID" value="MBT1688497.1"/>
    <property type="molecule type" value="Genomic_DNA"/>
</dbReference>
<proteinExistence type="predicted"/>
<feature type="compositionally biased region" description="Basic and acidic residues" evidence="1">
    <location>
        <begin position="1"/>
        <end position="13"/>
    </location>
</feature>
<feature type="compositionally biased region" description="Polar residues" evidence="1">
    <location>
        <begin position="25"/>
        <end position="36"/>
    </location>
</feature>
<dbReference type="RefSeq" id="WP_254091723.1">
    <property type="nucleotide sequence ID" value="NZ_JAHESC010000027.1"/>
</dbReference>
<dbReference type="AlphaFoldDB" id="A0AAP2DFQ4"/>
<comment type="caution">
    <text evidence="3">The sequence shown here is derived from an EMBL/GenBank/DDBJ whole genome shotgun (WGS) entry which is preliminary data.</text>
</comment>
<feature type="domain" description="eCIS core" evidence="2">
    <location>
        <begin position="86"/>
        <end position="151"/>
    </location>
</feature>
<sequence length="490" mass="55214">MEKKHTQAHRENKQQPVASAVAQPRGSSHSSVQSMDNRPEAVKLRKLQAMADNSLQAKQRAPWQAMAANYPVQQQAIQRKENNTGLPDTLKSGIENLSGYAMDDVKVHYNSAEPARLNAHAYARGTDIHVASGQEKHLPHEAWHVVQQKQGRVKATTQMKGMNVNIDTTLEHEADRMGLQAAQTGSDPVVQGKVELKKQNIDFDARGEHVISCKLQNDKLNVVGEDHGISGSIREREKDYNESIGLPREAYYEEYQFSYTDPETRERKPADNPIKRVVFAAAKIYDDVNFLVGNIRKMYNPDNEAGDGDVLKEISNTLNNVEDVIYILVNEDIGVKDKTFQDIRHALNEKTVLVTSAIDTLQKKLEVKSRPDKKNFEELITLLLSCENDMHDNVSKLNARANFLLTGEAPTKEQDEWFRELSPEHMASAASMSRSVEFHKAAQAEFQQVAVWKVGFVHFDEMKMAAEGDQAKYHAEPMDSYNEAVATFMQ</sequence>
<evidence type="ECO:0000313" key="3">
    <source>
        <dbReference type="EMBL" id="MBT1688497.1"/>
    </source>
</evidence>
<organism evidence="3 4">
    <name type="scientific">Dawidia soli</name>
    <dbReference type="NCBI Taxonomy" id="2782352"/>
    <lineage>
        <taxon>Bacteria</taxon>
        <taxon>Pseudomonadati</taxon>
        <taxon>Bacteroidota</taxon>
        <taxon>Cytophagia</taxon>
        <taxon>Cytophagales</taxon>
        <taxon>Chryseotaleaceae</taxon>
        <taxon>Dawidia</taxon>
    </lineage>
</organism>
<dbReference type="Proteomes" id="UP001319180">
    <property type="component" value="Unassembled WGS sequence"/>
</dbReference>
<dbReference type="Pfam" id="PF13699">
    <property type="entry name" value="eCIS_core"/>
    <property type="match status" value="1"/>
</dbReference>
<accession>A0AAP2DFQ4</accession>
<name>A0AAP2DFQ4_9BACT</name>
<dbReference type="InterPro" id="IPR025295">
    <property type="entry name" value="eCIS_core_dom"/>
</dbReference>
<evidence type="ECO:0000256" key="1">
    <source>
        <dbReference type="SAM" id="MobiDB-lite"/>
    </source>
</evidence>
<evidence type="ECO:0000313" key="4">
    <source>
        <dbReference type="Proteomes" id="UP001319180"/>
    </source>
</evidence>
<gene>
    <name evidence="3" type="ORF">KK078_18140</name>
</gene>
<keyword evidence="4" id="KW-1185">Reference proteome</keyword>
<protein>
    <submittedName>
        <fullName evidence="3">DUF4157 domain-containing protein</fullName>
    </submittedName>
</protein>
<reference evidence="3 4" key="1">
    <citation type="submission" date="2021-05" db="EMBL/GenBank/DDBJ databases">
        <title>A Polyphasic approach of four new species of the genus Ohtaekwangia: Ohtaekwangia histidinii sp. nov., Ohtaekwangia cretensis sp. nov., Ohtaekwangia indiensis sp. nov., Ohtaekwangia reichenbachii sp. nov. from diverse environment.</title>
        <authorList>
            <person name="Octaviana S."/>
        </authorList>
    </citation>
    <scope>NUCLEOTIDE SEQUENCE [LARGE SCALE GENOMIC DNA]</scope>
    <source>
        <strain evidence="3 4">PWU37</strain>
    </source>
</reference>
<evidence type="ECO:0000259" key="2">
    <source>
        <dbReference type="Pfam" id="PF13699"/>
    </source>
</evidence>